<proteinExistence type="predicted"/>
<feature type="repeat" description="ANK" evidence="3">
    <location>
        <begin position="1170"/>
        <end position="1201"/>
    </location>
</feature>
<dbReference type="EMBL" id="JAPQKH010000007">
    <property type="protein sequence ID" value="KAJ5088344.1"/>
    <property type="molecule type" value="Genomic_DNA"/>
</dbReference>
<feature type="repeat" description="ANK" evidence="3">
    <location>
        <begin position="1042"/>
        <end position="1078"/>
    </location>
</feature>
<dbReference type="PANTHER" id="PTHR24198:SF165">
    <property type="entry name" value="ANKYRIN REPEAT-CONTAINING PROTEIN-RELATED"/>
    <property type="match status" value="1"/>
</dbReference>
<evidence type="ECO:0000256" key="3">
    <source>
        <dbReference type="PROSITE-ProRule" id="PRU00023"/>
    </source>
</evidence>
<evidence type="ECO:0000313" key="5">
    <source>
        <dbReference type="EMBL" id="KAJ5088344.1"/>
    </source>
</evidence>
<dbReference type="Gene3D" id="3.40.50.300">
    <property type="entry name" value="P-loop containing nucleotide triphosphate hydrolases"/>
    <property type="match status" value="1"/>
</dbReference>
<keyword evidence="1" id="KW-0677">Repeat</keyword>
<feature type="repeat" description="ANK" evidence="3">
    <location>
        <begin position="605"/>
        <end position="637"/>
    </location>
</feature>
<dbReference type="InterPro" id="IPR056884">
    <property type="entry name" value="NPHP3-like_N"/>
</dbReference>
<feature type="repeat" description="ANK" evidence="3">
    <location>
        <begin position="1239"/>
        <end position="1271"/>
    </location>
</feature>
<dbReference type="GO" id="GO:0005737">
    <property type="term" value="C:cytoplasm"/>
    <property type="evidence" value="ECO:0007669"/>
    <property type="project" value="TreeGrafter"/>
</dbReference>
<reference evidence="5" key="1">
    <citation type="submission" date="2022-11" db="EMBL/GenBank/DDBJ databases">
        <authorList>
            <person name="Petersen C."/>
        </authorList>
    </citation>
    <scope>NUCLEOTIDE SEQUENCE</scope>
    <source>
        <strain evidence="5">IBT 30069</strain>
    </source>
</reference>
<name>A0A9W9EUV2_9EURO</name>
<dbReference type="InterPro" id="IPR027417">
    <property type="entry name" value="P-loop_NTPase"/>
</dbReference>
<feature type="domain" description="NACHT" evidence="4">
    <location>
        <begin position="81"/>
        <end position="221"/>
    </location>
</feature>
<dbReference type="InterPro" id="IPR007111">
    <property type="entry name" value="NACHT_NTPase"/>
</dbReference>
<dbReference type="PROSITE" id="PS50088">
    <property type="entry name" value="ANK_REPEAT"/>
    <property type="match status" value="9"/>
</dbReference>
<dbReference type="Pfam" id="PF12796">
    <property type="entry name" value="Ank_2"/>
    <property type="match status" value="6"/>
</dbReference>
<evidence type="ECO:0000259" key="4">
    <source>
        <dbReference type="PROSITE" id="PS50837"/>
    </source>
</evidence>
<protein>
    <recommendedName>
        <fullName evidence="4">NACHT domain-containing protein</fullName>
    </recommendedName>
</protein>
<gene>
    <name evidence="5" type="ORF">N7456_011960</name>
</gene>
<dbReference type="PRINTS" id="PR01415">
    <property type="entry name" value="ANKYRIN"/>
</dbReference>
<dbReference type="SUPFAM" id="SSF52540">
    <property type="entry name" value="P-loop containing nucleoside triphosphate hydrolases"/>
    <property type="match status" value="1"/>
</dbReference>
<feature type="repeat" description="ANK" evidence="3">
    <location>
        <begin position="1202"/>
        <end position="1224"/>
    </location>
</feature>
<dbReference type="Pfam" id="PF24883">
    <property type="entry name" value="NPHP3_N"/>
    <property type="match status" value="1"/>
</dbReference>
<feature type="repeat" description="ANK" evidence="3">
    <location>
        <begin position="864"/>
        <end position="896"/>
    </location>
</feature>
<dbReference type="Gene3D" id="1.25.40.20">
    <property type="entry name" value="Ankyrin repeat-containing domain"/>
    <property type="match status" value="10"/>
</dbReference>
<dbReference type="InterPro" id="IPR036770">
    <property type="entry name" value="Ankyrin_rpt-contain_sf"/>
</dbReference>
<dbReference type="PROSITE" id="PS50837">
    <property type="entry name" value="NACHT"/>
    <property type="match status" value="1"/>
</dbReference>
<dbReference type="InterPro" id="IPR002110">
    <property type="entry name" value="Ankyrin_rpt"/>
</dbReference>
<feature type="repeat" description="ANK" evidence="3">
    <location>
        <begin position="720"/>
        <end position="752"/>
    </location>
</feature>
<reference evidence="5" key="2">
    <citation type="journal article" date="2023" name="IMA Fungus">
        <title>Comparative genomic study of the Penicillium genus elucidates a diverse pangenome and 15 lateral gene transfer events.</title>
        <authorList>
            <person name="Petersen C."/>
            <person name="Sorensen T."/>
            <person name="Nielsen M.R."/>
            <person name="Sondergaard T.E."/>
            <person name="Sorensen J.L."/>
            <person name="Fitzpatrick D.A."/>
            <person name="Frisvad J.C."/>
            <person name="Nielsen K.L."/>
        </authorList>
    </citation>
    <scope>NUCLEOTIDE SEQUENCE</scope>
    <source>
        <strain evidence="5">IBT 30069</strain>
    </source>
</reference>
<feature type="repeat" description="ANK" evidence="3">
    <location>
        <begin position="1609"/>
        <end position="1641"/>
    </location>
</feature>
<accession>A0A9W9EUV2</accession>
<evidence type="ECO:0000313" key="6">
    <source>
        <dbReference type="Proteomes" id="UP001149165"/>
    </source>
</evidence>
<dbReference type="PANTHER" id="PTHR24198">
    <property type="entry name" value="ANKYRIN REPEAT AND PROTEIN KINASE DOMAIN-CONTAINING PROTEIN"/>
    <property type="match status" value="1"/>
</dbReference>
<keyword evidence="6" id="KW-1185">Reference proteome</keyword>
<dbReference type="Proteomes" id="UP001149165">
    <property type="component" value="Unassembled WGS sequence"/>
</dbReference>
<evidence type="ECO:0000256" key="1">
    <source>
        <dbReference type="ARBA" id="ARBA00022737"/>
    </source>
</evidence>
<dbReference type="PROSITE" id="PS50297">
    <property type="entry name" value="ANK_REP_REGION"/>
    <property type="match status" value="5"/>
</dbReference>
<keyword evidence="2 3" id="KW-0040">ANK repeat</keyword>
<sequence length="2001" mass="223741">MATGEKADLSEYVVVQNSDLQMDEKEYRETIQELKEWLEKTDSDSPASEYRKHINSHAQGTGEWILETSQYKQWTETDGVRNLWVRGIPGCGKSVVAASLISRLRRQGNGIVLFFFFREIIQTNRSPRSLIQDFCHELLDHSLPLVASLKKLMDNHSTVASVPFEKLWNSLIDSLGSIKQQVFCVVDALDEMKRGKESDQFLEDFLYRKTPETVKVILTSRQVPHVEKHMHGACLVDLRLDRRNVDRDIALFLTQKLTDSQMDIPPETAELLKQAICDRGKGLFLYARLMFDKLLLHQDDILSQIDALPDGLGDMYGDILHEHACRSGTNSYFQRLVLEWVVHSARPMRLLELAVMVDSLPDRGGLDPGVDAKMGIRTTCGPLLEVCEDGVVQIIHHSLTEFALNRDVAHTKMSHQKRDFAVLDPPSVHGMIARTCLRYLTDTASKEPTALDNLVYGRVNHKKAKEMYLQSYFLRYAVNEWPFHAANGSESDKDLLNCLIEFLQPASSTFNFWMRLWRTYREKSHSEPYPTENEEVHPIFVAVHYGMTSLTRYFLENETSPDVCDGGKRTPIIYAIKRYHNDIVNLLLQHQARLDIVSYNNVPLKRKLPVHVAAECNNVKALQDLITAGADLTAEKLISSEQWYKYNDEIYWTSSFQATPFLIACRVGHIESIALLMSHCQRSHIVQGLHIAIVEGQLKAVETLLQSQDVRSMINDRDCDGNTALYTAAKTRRSKMVKCLLSFGADVNVRSMNFNTPPEPPSLSLSLMQSKVSPSYTPVHGWAIGPHYLRTSSFAAWHEIKYPVKNDVLEIPLAAGCDINATDNQGRSALFFWPMFYDSDAEDPFISLRTFRENGADMSILDNTGASPLHAKREQSALEVVRFFVDSGLDINTSRRTDGATPLMLSACMEGTDPDTCKELNADFHKQDLIGHTPLFYFLKAYKKWGLSGLQNWVKFSDVNIQNNFGRTPFLQLVYEYDSDENVVPALETMAQHGMSIHTRDFTGKNALLIALSKWSLYRDCCQRMIQVLLSFGFDAQETDYEGNSALHWVAKDREGVSLKKISNILVEAGANPNALDKGGNSIFHKLIQNDKEWEKLKDRVDVLLALGCPVHTSNDQGRTALHFAVAIEDCGWEKEEKYLHGDKIVDLLTRVEFLLQPPIRCGVNTKDRTGITPLHLAAAISDVNTSVLVKAGADLCARDYQGRTPLHFAADAGQSNSLGTLIEIYSEKSINIDCLTLKGRSALHYACRSGEPECVRLLLHAGANVNILDERKRTPLHAAAESYGETDARNAESTYDAALMNAQREKFLTEVKKVVANEDSNKSSRRVVQLLLAAGADPASADENGHWPIDVATMLGCADIVDELRISTSTQNHNSFDASAELLLALSQSSPVTTIDGISLPDDRVRFLERLFSTGNERLIEKILDSKQVKLVEDEGKSALHLAARWGWTSVMTQVLPHVEDVPSLLPSLLDQATDRELSNISMLEYLATFIPEVPDTEVFTKSLNKLAQGSRWWHFHGLSILLNAGATPNGPEDRMTNVRPLHTALLSRHTCHWRDLTARILLEFGADPNHHSSRHGCPLNIAIGVNRSTEIIDLLIEKGASLLEGHRHGPPLLSAISSKRDDVLELLLKAGADPNGTNEHNPLVSAAGPKSSDAAVSILLQYGANPLHPLHDNTSTAFHEICRANQCIQRFVSKGLDLNARDGLGCTPLMKACIDCPNRDQGRTVLALINLGVDVKAIDDSGSTALHYAVRSGYLQAVQALLEHGAETTPCNKEGYTPLRYGLSEYRNQSYITELDCGSGNIDNSTALYYTIVTSLLDAGANPLEVFANGKTPLHYVAILLMDYSNIDREFQIETEHGADHFTDAWNLYNRLLNAGCDPTARTKEGETALFTFVKAPKSYHGSWCNRAEDRYANPEDCAKMADWHGLREVDNDGNTLLHTIAYRDWGYEADDYEANLFQIFVDLGLSPWTENKQGLTALDIAAANSQKKEILALFARDD</sequence>
<dbReference type="SUPFAM" id="SSF48403">
    <property type="entry name" value="Ankyrin repeat"/>
    <property type="match status" value="7"/>
</dbReference>
<feature type="repeat" description="ANK" evidence="3">
    <location>
        <begin position="1743"/>
        <end position="1775"/>
    </location>
</feature>
<evidence type="ECO:0000256" key="2">
    <source>
        <dbReference type="ARBA" id="ARBA00023043"/>
    </source>
</evidence>
<comment type="caution">
    <text evidence="5">The sequence shown here is derived from an EMBL/GenBank/DDBJ whole genome shotgun (WGS) entry which is preliminary data.</text>
</comment>
<dbReference type="SMART" id="SM00248">
    <property type="entry name" value="ANK"/>
    <property type="match status" value="21"/>
</dbReference>
<organism evidence="5 6">
    <name type="scientific">Penicillium angulare</name>
    <dbReference type="NCBI Taxonomy" id="116970"/>
    <lineage>
        <taxon>Eukaryota</taxon>
        <taxon>Fungi</taxon>
        <taxon>Dikarya</taxon>
        <taxon>Ascomycota</taxon>
        <taxon>Pezizomycotina</taxon>
        <taxon>Eurotiomycetes</taxon>
        <taxon>Eurotiomycetidae</taxon>
        <taxon>Eurotiales</taxon>
        <taxon>Aspergillaceae</taxon>
        <taxon>Penicillium</taxon>
    </lineage>
</organism>
<dbReference type="OrthoDB" id="21416at2759"/>